<protein>
    <submittedName>
        <fullName evidence="9">Aste57867_23212 protein</fullName>
    </submittedName>
</protein>
<gene>
    <name evidence="9" type="primary">Aste57867_23212</name>
    <name evidence="8" type="ORF">As57867_023141</name>
    <name evidence="9" type="ORF">ASTE57867_23212</name>
</gene>
<dbReference type="PROSITE" id="PS51471">
    <property type="entry name" value="FE2OG_OXY"/>
    <property type="match status" value="1"/>
</dbReference>
<dbReference type="InterPro" id="IPR027450">
    <property type="entry name" value="AlkB-like"/>
</dbReference>
<reference evidence="8" key="2">
    <citation type="submission" date="2019-06" db="EMBL/GenBank/DDBJ databases">
        <title>Genomics analysis of Aphanomyces spp. identifies a new class of oomycete effector associated with host adaptation.</title>
        <authorList>
            <person name="Gaulin E."/>
        </authorList>
    </citation>
    <scope>NUCLEOTIDE SEQUENCE</scope>
    <source>
        <strain evidence="8">CBS 578.67</strain>
    </source>
</reference>
<feature type="domain" description="GRF-type" evidence="7">
    <location>
        <begin position="351"/>
        <end position="394"/>
    </location>
</feature>
<dbReference type="PANTHER" id="PTHR31212:SF4">
    <property type="entry name" value="ALPHA-KETOGLUTARATE-DEPENDENT DIOXYGENASE ALKB HOMOLOG 3"/>
    <property type="match status" value="1"/>
</dbReference>
<evidence type="ECO:0000256" key="1">
    <source>
        <dbReference type="ARBA" id="ARBA00022723"/>
    </source>
</evidence>
<feature type="domain" description="CUE" evidence="5">
    <location>
        <begin position="5"/>
        <end position="48"/>
    </location>
</feature>
<proteinExistence type="predicted"/>
<evidence type="ECO:0000256" key="4">
    <source>
        <dbReference type="PROSITE-ProRule" id="PRU01343"/>
    </source>
</evidence>
<evidence type="ECO:0000313" key="9">
    <source>
        <dbReference type="EMBL" id="VFT99859.1"/>
    </source>
</evidence>
<evidence type="ECO:0000259" key="5">
    <source>
        <dbReference type="PROSITE" id="PS51140"/>
    </source>
</evidence>
<dbReference type="EMBL" id="CAADRA010007256">
    <property type="protein sequence ID" value="VFT99859.1"/>
    <property type="molecule type" value="Genomic_DNA"/>
</dbReference>
<dbReference type="OrthoDB" id="545910at2759"/>
<name>A0A485LMC0_9STRA</name>
<dbReference type="AlphaFoldDB" id="A0A485LMC0"/>
<keyword evidence="2 4" id="KW-0863">Zinc-finger</keyword>
<dbReference type="GO" id="GO:0043130">
    <property type="term" value="F:ubiquitin binding"/>
    <property type="evidence" value="ECO:0007669"/>
    <property type="project" value="InterPro"/>
</dbReference>
<dbReference type="InterPro" id="IPR032854">
    <property type="entry name" value="ALKBH3"/>
</dbReference>
<dbReference type="GO" id="GO:0008270">
    <property type="term" value="F:zinc ion binding"/>
    <property type="evidence" value="ECO:0007669"/>
    <property type="project" value="UniProtKB-KW"/>
</dbReference>
<evidence type="ECO:0000259" key="7">
    <source>
        <dbReference type="PROSITE" id="PS51999"/>
    </source>
</evidence>
<dbReference type="SUPFAM" id="SSF46934">
    <property type="entry name" value="UBA-like"/>
    <property type="match status" value="1"/>
</dbReference>
<dbReference type="InterPro" id="IPR005123">
    <property type="entry name" value="Oxoglu/Fe-dep_dioxygenase_dom"/>
</dbReference>
<evidence type="ECO:0000256" key="3">
    <source>
        <dbReference type="ARBA" id="ARBA00022833"/>
    </source>
</evidence>
<dbReference type="CDD" id="cd14279">
    <property type="entry name" value="CUE"/>
    <property type="match status" value="1"/>
</dbReference>
<dbReference type="InterPro" id="IPR003892">
    <property type="entry name" value="CUE"/>
</dbReference>
<feature type="domain" description="Fe2OG dioxygenase" evidence="6">
    <location>
        <begin position="232"/>
        <end position="341"/>
    </location>
</feature>
<dbReference type="Proteomes" id="UP000332933">
    <property type="component" value="Unassembled WGS sequence"/>
</dbReference>
<dbReference type="Pfam" id="PF13532">
    <property type="entry name" value="2OG-FeII_Oxy_2"/>
    <property type="match status" value="1"/>
</dbReference>
<dbReference type="GO" id="GO:0006307">
    <property type="term" value="P:DNA alkylation repair"/>
    <property type="evidence" value="ECO:0007669"/>
    <property type="project" value="InterPro"/>
</dbReference>
<dbReference type="GO" id="GO:0051213">
    <property type="term" value="F:dioxygenase activity"/>
    <property type="evidence" value="ECO:0007669"/>
    <property type="project" value="InterPro"/>
</dbReference>
<dbReference type="InterPro" id="IPR009060">
    <property type="entry name" value="UBA-like_sf"/>
</dbReference>
<keyword evidence="3" id="KW-0862">Zinc</keyword>
<dbReference type="PROSITE" id="PS51140">
    <property type="entry name" value="CUE"/>
    <property type="match status" value="1"/>
</dbReference>
<evidence type="ECO:0000313" key="8">
    <source>
        <dbReference type="EMBL" id="KAF0684867.1"/>
    </source>
</evidence>
<dbReference type="Gene3D" id="1.10.8.10">
    <property type="entry name" value="DNA helicase RuvA subunit, C-terminal domain"/>
    <property type="match status" value="1"/>
</dbReference>
<dbReference type="Gene3D" id="2.60.120.590">
    <property type="entry name" value="Alpha-ketoglutarate-dependent dioxygenase AlkB-like"/>
    <property type="match status" value="1"/>
</dbReference>
<organism evidence="9 10">
    <name type="scientific">Aphanomyces stellatus</name>
    <dbReference type="NCBI Taxonomy" id="120398"/>
    <lineage>
        <taxon>Eukaryota</taxon>
        <taxon>Sar</taxon>
        <taxon>Stramenopiles</taxon>
        <taxon>Oomycota</taxon>
        <taxon>Saprolegniomycetes</taxon>
        <taxon>Saprolegniales</taxon>
        <taxon>Verrucalvaceae</taxon>
        <taxon>Aphanomyces</taxon>
    </lineage>
</organism>
<evidence type="ECO:0000259" key="6">
    <source>
        <dbReference type="PROSITE" id="PS51471"/>
    </source>
</evidence>
<dbReference type="Pfam" id="PF02845">
    <property type="entry name" value="CUE"/>
    <property type="match status" value="1"/>
</dbReference>
<evidence type="ECO:0000256" key="2">
    <source>
        <dbReference type="ARBA" id="ARBA00022771"/>
    </source>
</evidence>
<sequence length="420" mass="47033">MDTASFDTTVAMLEDMFPNIPLSKVRMTLAGVQGNLDAAVEALLDPSAAKKRKLRPDIRSYFQSSASGATPPKKIHIDTSLPPEFLHPDKRVQMATFEAWDPSKESQRPMLLTPETLSHHLPCLSLQLDFLPKEQANEVLVNMLESAHEWITTKWVIFEREVESPHLTQLYGLGDAQLRQKDALYTNTGTAGTKMKPFPPLLHAIKGRIDAAVNASLATRERHALEAKEPWAANIALANLYRTASESVGSHSDTMTELGPRPTIASYTLGAERVFRIRRLATDSVPAQTFNVKLPHNSLLLMFPPFQEFYRHEVPAQPPSQIKGHGIAHDTRVNLTFRMMRDNYVEHMPRCLCQKPAVLRTANRHTKKNVGEYFYVCAGSVPASCSYFCWLKDRMHLLEPSMAKPPTDGVGVALEPSRDM</sequence>
<keyword evidence="1" id="KW-0479">Metal-binding</keyword>
<evidence type="ECO:0000313" key="10">
    <source>
        <dbReference type="Proteomes" id="UP000332933"/>
    </source>
</evidence>
<dbReference type="SMART" id="SM00546">
    <property type="entry name" value="CUE"/>
    <property type="match status" value="1"/>
</dbReference>
<keyword evidence="10" id="KW-1185">Reference proteome</keyword>
<dbReference type="PANTHER" id="PTHR31212">
    <property type="entry name" value="ALPHA-KETOGLUTARATE-DEPENDENT DIOXYGENASE ALKB HOMOLOG 3"/>
    <property type="match status" value="1"/>
</dbReference>
<dbReference type="PROSITE" id="PS51999">
    <property type="entry name" value="ZF_GRF"/>
    <property type="match status" value="1"/>
</dbReference>
<dbReference type="SUPFAM" id="SSF51197">
    <property type="entry name" value="Clavaminate synthase-like"/>
    <property type="match status" value="1"/>
</dbReference>
<dbReference type="InterPro" id="IPR010666">
    <property type="entry name" value="Znf_GRF"/>
</dbReference>
<accession>A0A485LMC0</accession>
<dbReference type="EMBL" id="VJMH01007230">
    <property type="protein sequence ID" value="KAF0684867.1"/>
    <property type="molecule type" value="Genomic_DNA"/>
</dbReference>
<reference evidence="9 10" key="1">
    <citation type="submission" date="2019-03" db="EMBL/GenBank/DDBJ databases">
        <authorList>
            <person name="Gaulin E."/>
            <person name="Dumas B."/>
        </authorList>
    </citation>
    <scope>NUCLEOTIDE SEQUENCE [LARGE SCALE GENOMIC DNA]</scope>
    <source>
        <strain evidence="9">CBS 568.67</strain>
    </source>
</reference>
<dbReference type="Pfam" id="PF06839">
    <property type="entry name" value="Zn_ribbon_GRF"/>
    <property type="match status" value="1"/>
</dbReference>
<dbReference type="InterPro" id="IPR037151">
    <property type="entry name" value="AlkB-like_sf"/>
</dbReference>